<keyword evidence="4 10" id="KW-0812">Transmembrane</keyword>
<dbReference type="Pfam" id="PF00690">
    <property type="entry name" value="Cation_ATPase_N"/>
    <property type="match status" value="1"/>
</dbReference>
<evidence type="ECO:0000313" key="12">
    <source>
        <dbReference type="EMBL" id="ERJ11396.1"/>
    </source>
</evidence>
<accession>U2E947</accession>
<feature type="transmembrane region" description="Helical" evidence="10">
    <location>
        <begin position="841"/>
        <end position="860"/>
    </location>
</feature>
<reference evidence="12 13" key="1">
    <citation type="journal article" date="2011" name="J. Bacteriol.">
        <title>Genome sequence of Haloplasma contractile, an unusual contractile bacterium from a deep-sea anoxic brine lake.</title>
        <authorList>
            <person name="Antunes A."/>
            <person name="Alam I."/>
            <person name="El Dorry H."/>
            <person name="Siam R."/>
            <person name="Robertson A."/>
            <person name="Bajic V.B."/>
            <person name="Stingl U."/>
        </authorList>
    </citation>
    <scope>NUCLEOTIDE SEQUENCE [LARGE SCALE GENOMIC DNA]</scope>
    <source>
        <strain evidence="12 13">SSD-17B</strain>
    </source>
</reference>
<dbReference type="PRINTS" id="PR00119">
    <property type="entry name" value="CATATPASE"/>
</dbReference>
<keyword evidence="8 10" id="KW-1133">Transmembrane helix</keyword>
<evidence type="ECO:0000256" key="10">
    <source>
        <dbReference type="SAM" id="Phobius"/>
    </source>
</evidence>
<dbReference type="SFLD" id="SFLDS00003">
    <property type="entry name" value="Haloacid_Dehalogenase"/>
    <property type="match status" value="1"/>
</dbReference>
<evidence type="ECO:0000256" key="6">
    <source>
        <dbReference type="ARBA" id="ARBA00022840"/>
    </source>
</evidence>
<dbReference type="PROSITE" id="PS00154">
    <property type="entry name" value="ATPASE_E1_E2"/>
    <property type="match status" value="1"/>
</dbReference>
<dbReference type="SFLD" id="SFLDF00027">
    <property type="entry name" value="p-type_atpase"/>
    <property type="match status" value="1"/>
</dbReference>
<feature type="transmembrane region" description="Helical" evidence="10">
    <location>
        <begin position="249"/>
        <end position="269"/>
    </location>
</feature>
<organism evidence="12 13">
    <name type="scientific">Haloplasma contractile SSD-17B</name>
    <dbReference type="NCBI Taxonomy" id="1033810"/>
    <lineage>
        <taxon>Bacteria</taxon>
        <taxon>Bacillati</taxon>
        <taxon>Mycoplasmatota</taxon>
        <taxon>Mollicutes</taxon>
        <taxon>Haloplasmatales</taxon>
        <taxon>Haloplasmataceae</taxon>
        <taxon>Haloplasma</taxon>
    </lineage>
</organism>
<dbReference type="SUPFAM" id="SSF81653">
    <property type="entry name" value="Calcium ATPase, transduction domain A"/>
    <property type="match status" value="1"/>
</dbReference>
<sequence>MQKEKSIYSKTIEEIETSLFADRNKGLSFDDVKKRLEKNGENRLEEERNISMWRIFIRQFKSIVMLLLMAAAIASFFIGEIIEGFAVLVVILFTAILGLIMEYKAGKSIEALKKSVHREAKVIRNGEVSSISTRNLVCGDLVVLEEGDKIPADGRLVKTDELAVDESMLTGESDPVKKDIEVIDRDEKVDIGDCDNMVFMGSAVLKGNGKFIVTATGNDAEIGKISKMLKDTDTEATPLEKRLEQTGRYLIVLTLVITGIVGVIGYFTGKPLEEMLKTSTALAIAAVPEGLPVAATITLAIGMNRMVKKKALVKNLPAVETLGSATVFCTDKTGTLTENEMTLQRISIDNRDINITGTGYKPEGEFRENEEKINPNQDDAVSLLLKTGILCSDAVLKEKADDEWEMIGDPTEGALVVAARKAGFKKQDLEEVYDRQDEIPFDSERKFMAVHYKDLKNNNNELFLKGSPDVVLEMCDKVYQDNKVVSLSQERKQELKSENKHLAKESFRVLALAYKGEEVNNDGALESEIENEMIFLGLVGIMDPPREDIKESVEIASKAGIRTIMLTGDQQETAIGIAKNIGIEFNEKKLLKDTAISDLSTESLEENLKENSIYSKVTPKDKLSIVTALKNSNEIVAMTGDGVNDAPALKKADIGVAMGIRGTTVAKEASDMILLNDRFSTIVEAVRQGRVIFDNIRKFIHYLISCNLSEILFIFLSIIFRVPVPLIALQILWLNVVTGVFPALAMAYEVPEKGVMSNSPRNPDDPIITNRYKSLITSQGFIIAIGPLIAYLLSLHQGIDISEARTIGFMTLAMVHLLQVFNVRRKNGLGFDKTIFQNPYLIGALALTFALQIVAIYTPMLQKILGTVGLSLYMWAYVVIGALIPMIIIQANAIIQMKRRK</sequence>
<keyword evidence="9 10" id="KW-0472">Membrane</keyword>
<dbReference type="GO" id="GO:0005524">
    <property type="term" value="F:ATP binding"/>
    <property type="evidence" value="ECO:0007669"/>
    <property type="project" value="UniProtKB-KW"/>
</dbReference>
<dbReference type="InterPro" id="IPR004014">
    <property type="entry name" value="ATPase_P-typ_cation-transptr_N"/>
</dbReference>
<comment type="subcellular location">
    <subcellularLocation>
        <location evidence="1">Cell membrane</location>
        <topology evidence="1">Multi-pass membrane protein</topology>
    </subcellularLocation>
</comment>
<dbReference type="SFLD" id="SFLDG00002">
    <property type="entry name" value="C1.7:_P-type_atpase_like"/>
    <property type="match status" value="1"/>
</dbReference>
<feature type="transmembrane region" description="Helical" evidence="10">
    <location>
        <begin position="772"/>
        <end position="792"/>
    </location>
</feature>
<feature type="transmembrane region" description="Helical" evidence="10">
    <location>
        <begin position="804"/>
        <end position="821"/>
    </location>
</feature>
<dbReference type="Pfam" id="PF13246">
    <property type="entry name" value="Cation_ATPase"/>
    <property type="match status" value="1"/>
</dbReference>
<dbReference type="GO" id="GO:0016887">
    <property type="term" value="F:ATP hydrolysis activity"/>
    <property type="evidence" value="ECO:0007669"/>
    <property type="project" value="InterPro"/>
</dbReference>
<evidence type="ECO:0000256" key="8">
    <source>
        <dbReference type="ARBA" id="ARBA00022989"/>
    </source>
</evidence>
<dbReference type="PANTHER" id="PTHR43294:SF21">
    <property type="entry name" value="CATION TRANSPORTING ATPASE"/>
    <property type="match status" value="1"/>
</dbReference>
<dbReference type="InterPro" id="IPR023214">
    <property type="entry name" value="HAD_sf"/>
</dbReference>
<feature type="transmembrane region" description="Helical" evidence="10">
    <location>
        <begin position="60"/>
        <end position="78"/>
    </location>
</feature>
<reference evidence="12 13" key="2">
    <citation type="journal article" date="2013" name="PLoS ONE">
        <title>INDIGO - INtegrated Data Warehouse of MIcrobial GenOmes with Examples from the Red Sea Extremophiles.</title>
        <authorList>
            <person name="Alam I."/>
            <person name="Antunes A."/>
            <person name="Kamau A.A."/>
            <person name="Ba Alawi W."/>
            <person name="Kalkatawi M."/>
            <person name="Stingl U."/>
            <person name="Bajic V.B."/>
        </authorList>
    </citation>
    <scope>NUCLEOTIDE SEQUENCE [LARGE SCALE GENOMIC DNA]</scope>
    <source>
        <strain evidence="12 13">SSD-17B</strain>
    </source>
</reference>
<dbReference type="RefSeq" id="WP_008826582.1">
    <property type="nucleotide sequence ID" value="NZ_AFNU02000011.1"/>
</dbReference>
<dbReference type="Proteomes" id="UP000005707">
    <property type="component" value="Unassembled WGS sequence"/>
</dbReference>
<keyword evidence="12" id="KW-0378">Hydrolase</keyword>
<dbReference type="InterPro" id="IPR036412">
    <property type="entry name" value="HAD-like_sf"/>
</dbReference>
<keyword evidence="3" id="KW-1003">Cell membrane</keyword>
<dbReference type="EC" id="3.6.3.8" evidence="12"/>
<dbReference type="EMBL" id="AFNU02000011">
    <property type="protein sequence ID" value="ERJ11396.1"/>
    <property type="molecule type" value="Genomic_DNA"/>
</dbReference>
<dbReference type="InterPro" id="IPR044492">
    <property type="entry name" value="P_typ_ATPase_HD_dom"/>
</dbReference>
<evidence type="ECO:0000256" key="9">
    <source>
        <dbReference type="ARBA" id="ARBA00023136"/>
    </source>
</evidence>
<dbReference type="InterPro" id="IPR006068">
    <property type="entry name" value="ATPase_P-typ_cation-transptr_C"/>
</dbReference>
<name>U2E947_9MOLU</name>
<feature type="transmembrane region" description="Helical" evidence="10">
    <location>
        <begin position="699"/>
        <end position="720"/>
    </location>
</feature>
<evidence type="ECO:0000256" key="2">
    <source>
        <dbReference type="ARBA" id="ARBA00005675"/>
    </source>
</evidence>
<dbReference type="Gene3D" id="3.40.50.1000">
    <property type="entry name" value="HAD superfamily/HAD-like"/>
    <property type="match status" value="1"/>
</dbReference>
<feature type="transmembrane region" description="Helical" evidence="10">
    <location>
        <begin position="872"/>
        <end position="895"/>
    </location>
</feature>
<feature type="transmembrane region" description="Helical" evidence="10">
    <location>
        <begin position="726"/>
        <end position="751"/>
    </location>
</feature>
<dbReference type="Gene3D" id="1.20.1110.10">
    <property type="entry name" value="Calcium-transporting ATPase, transmembrane domain"/>
    <property type="match status" value="1"/>
</dbReference>
<feature type="transmembrane region" description="Helical" evidence="10">
    <location>
        <begin position="281"/>
        <end position="302"/>
    </location>
</feature>
<keyword evidence="6" id="KW-0067">ATP-binding</keyword>
<keyword evidence="5" id="KW-0547">Nucleotide-binding</keyword>
<protein>
    <submittedName>
        <fullName evidence="12">Cation-transporting ATPase protein</fullName>
        <ecNumber evidence="12">3.6.3.8</ecNumber>
    </submittedName>
</protein>
<dbReference type="InterPro" id="IPR018303">
    <property type="entry name" value="ATPase_P-typ_P_site"/>
</dbReference>
<dbReference type="SUPFAM" id="SSF81660">
    <property type="entry name" value="Metal cation-transporting ATPase, ATP-binding domain N"/>
    <property type="match status" value="1"/>
</dbReference>
<dbReference type="InterPro" id="IPR023299">
    <property type="entry name" value="ATPase_P-typ_cyto_dom_N"/>
</dbReference>
<dbReference type="SUPFAM" id="SSF81665">
    <property type="entry name" value="Calcium ATPase, transmembrane domain M"/>
    <property type="match status" value="1"/>
</dbReference>
<feature type="transmembrane region" description="Helical" evidence="10">
    <location>
        <begin position="84"/>
        <end position="103"/>
    </location>
</feature>
<dbReference type="InterPro" id="IPR050510">
    <property type="entry name" value="Cation_transp_ATPase_P-type"/>
</dbReference>
<dbReference type="PRINTS" id="PR00120">
    <property type="entry name" value="HATPASE"/>
</dbReference>
<keyword evidence="7" id="KW-1278">Translocase</keyword>
<evidence type="ECO:0000259" key="11">
    <source>
        <dbReference type="SMART" id="SM00831"/>
    </source>
</evidence>
<dbReference type="Pfam" id="PF00689">
    <property type="entry name" value="Cation_ATPase_C"/>
    <property type="match status" value="1"/>
</dbReference>
<dbReference type="InterPro" id="IPR023298">
    <property type="entry name" value="ATPase_P-typ_TM_dom_sf"/>
</dbReference>
<keyword evidence="13" id="KW-1185">Reference proteome</keyword>
<comment type="similarity">
    <text evidence="2">Belongs to the cation transport ATPase (P-type) (TC 3.A.3) family. Type IIA subfamily.</text>
</comment>
<dbReference type="InParanoid" id="U2E947"/>
<dbReference type="InterPro" id="IPR001757">
    <property type="entry name" value="P_typ_ATPase"/>
</dbReference>
<evidence type="ECO:0000256" key="3">
    <source>
        <dbReference type="ARBA" id="ARBA00022475"/>
    </source>
</evidence>
<dbReference type="STRING" id="1033810.HLPCO_002518"/>
<comment type="caution">
    <text evidence="12">The sequence shown here is derived from an EMBL/GenBank/DDBJ whole genome shotgun (WGS) entry which is preliminary data.</text>
</comment>
<dbReference type="GO" id="GO:0005886">
    <property type="term" value="C:plasma membrane"/>
    <property type="evidence" value="ECO:0007669"/>
    <property type="project" value="UniProtKB-SubCell"/>
</dbReference>
<dbReference type="InterPro" id="IPR059000">
    <property type="entry name" value="ATPase_P-type_domA"/>
</dbReference>
<dbReference type="Gene3D" id="3.40.1110.10">
    <property type="entry name" value="Calcium-transporting ATPase, cytoplasmic domain N"/>
    <property type="match status" value="1"/>
</dbReference>
<dbReference type="SUPFAM" id="SSF56784">
    <property type="entry name" value="HAD-like"/>
    <property type="match status" value="1"/>
</dbReference>
<proteinExistence type="inferred from homology"/>
<dbReference type="NCBIfam" id="TIGR01494">
    <property type="entry name" value="ATPase_P-type"/>
    <property type="match status" value="3"/>
</dbReference>
<evidence type="ECO:0000256" key="1">
    <source>
        <dbReference type="ARBA" id="ARBA00004651"/>
    </source>
</evidence>
<evidence type="ECO:0000256" key="7">
    <source>
        <dbReference type="ARBA" id="ARBA00022967"/>
    </source>
</evidence>
<gene>
    <name evidence="12" type="primary">pacL</name>
    <name evidence="12" type="ORF">HLPCO_002518</name>
</gene>
<dbReference type="Gene3D" id="2.70.150.10">
    <property type="entry name" value="Calcium-transporting ATPase, cytoplasmic transduction domain A"/>
    <property type="match status" value="1"/>
</dbReference>
<dbReference type="InterPro" id="IPR008250">
    <property type="entry name" value="ATPase_P-typ_transduc_dom_A_sf"/>
</dbReference>
<dbReference type="OrthoDB" id="9813266at2"/>
<evidence type="ECO:0000313" key="13">
    <source>
        <dbReference type="Proteomes" id="UP000005707"/>
    </source>
</evidence>
<feature type="domain" description="Cation-transporting P-type ATPase N-terminal" evidence="11">
    <location>
        <begin position="6"/>
        <end position="80"/>
    </location>
</feature>
<dbReference type="PANTHER" id="PTHR43294">
    <property type="entry name" value="SODIUM/POTASSIUM-TRANSPORTING ATPASE SUBUNIT ALPHA"/>
    <property type="match status" value="1"/>
</dbReference>
<dbReference type="eggNOG" id="COG0474">
    <property type="taxonomic scope" value="Bacteria"/>
</dbReference>
<dbReference type="Pfam" id="PF00122">
    <property type="entry name" value="E1-E2_ATPase"/>
    <property type="match status" value="1"/>
</dbReference>
<evidence type="ECO:0000256" key="4">
    <source>
        <dbReference type="ARBA" id="ARBA00022692"/>
    </source>
</evidence>
<dbReference type="SMART" id="SM00831">
    <property type="entry name" value="Cation_ATPase_N"/>
    <property type="match status" value="1"/>
</dbReference>
<evidence type="ECO:0000256" key="5">
    <source>
        <dbReference type="ARBA" id="ARBA00022741"/>
    </source>
</evidence>
<dbReference type="AlphaFoldDB" id="U2E947"/>